<reference evidence="10" key="1">
    <citation type="journal article" date="2019" name="Int. J. Syst. Evol. Microbiol.">
        <title>The Global Catalogue of Microorganisms (GCM) 10K type strain sequencing project: providing services to taxonomists for standard genome sequencing and annotation.</title>
        <authorList>
            <consortium name="The Broad Institute Genomics Platform"/>
            <consortium name="The Broad Institute Genome Sequencing Center for Infectious Disease"/>
            <person name="Wu L."/>
            <person name="Ma J."/>
        </authorList>
    </citation>
    <scope>NUCLEOTIDE SEQUENCE [LARGE SCALE GENOMIC DNA]</scope>
    <source>
        <strain evidence="10">CGMCC 1.18575</strain>
    </source>
</reference>
<keyword evidence="10" id="KW-1185">Reference proteome</keyword>
<feature type="transmembrane region" description="Helical" evidence="7">
    <location>
        <begin position="12"/>
        <end position="34"/>
    </location>
</feature>
<keyword evidence="3" id="KW-1003">Cell membrane</keyword>
<dbReference type="Proteomes" id="UP001596113">
    <property type="component" value="Unassembled WGS sequence"/>
</dbReference>
<organism evidence="9 10">
    <name type="scientific">Cohnella soli</name>
    <dbReference type="NCBI Taxonomy" id="425005"/>
    <lineage>
        <taxon>Bacteria</taxon>
        <taxon>Bacillati</taxon>
        <taxon>Bacillota</taxon>
        <taxon>Bacilli</taxon>
        <taxon>Bacillales</taxon>
        <taxon>Paenibacillaceae</taxon>
        <taxon>Cohnella</taxon>
    </lineage>
</organism>
<comment type="caution">
    <text evidence="9">The sequence shown here is derived from an EMBL/GenBank/DDBJ whole genome shotgun (WGS) entry which is preliminary data.</text>
</comment>
<dbReference type="SUPFAM" id="SSF161098">
    <property type="entry name" value="MetI-like"/>
    <property type="match status" value="1"/>
</dbReference>
<evidence type="ECO:0000256" key="2">
    <source>
        <dbReference type="ARBA" id="ARBA00022448"/>
    </source>
</evidence>
<dbReference type="Gene3D" id="1.10.3720.10">
    <property type="entry name" value="MetI-like"/>
    <property type="match status" value="1"/>
</dbReference>
<dbReference type="PANTHER" id="PTHR30193:SF41">
    <property type="entry name" value="DIACETYLCHITOBIOSE UPTAKE SYSTEM PERMEASE PROTEIN NGCF"/>
    <property type="match status" value="1"/>
</dbReference>
<evidence type="ECO:0000313" key="9">
    <source>
        <dbReference type="EMBL" id="MFC5402193.1"/>
    </source>
</evidence>
<feature type="transmembrane region" description="Helical" evidence="7">
    <location>
        <begin position="76"/>
        <end position="98"/>
    </location>
</feature>
<evidence type="ECO:0000256" key="4">
    <source>
        <dbReference type="ARBA" id="ARBA00022692"/>
    </source>
</evidence>
<dbReference type="RefSeq" id="WP_378130397.1">
    <property type="nucleotide sequence ID" value="NZ_JBHSMI010000009.1"/>
</dbReference>
<gene>
    <name evidence="9" type="ORF">ACFPOF_05530</name>
</gene>
<feature type="transmembrane region" description="Helical" evidence="7">
    <location>
        <begin position="110"/>
        <end position="130"/>
    </location>
</feature>
<dbReference type="InterPro" id="IPR000515">
    <property type="entry name" value="MetI-like"/>
</dbReference>
<dbReference type="CDD" id="cd06261">
    <property type="entry name" value="TM_PBP2"/>
    <property type="match status" value="1"/>
</dbReference>
<comment type="subcellular location">
    <subcellularLocation>
        <location evidence="1 7">Cell membrane</location>
        <topology evidence="1 7">Multi-pass membrane protein</topology>
    </subcellularLocation>
</comment>
<feature type="transmembrane region" description="Helical" evidence="7">
    <location>
        <begin position="267"/>
        <end position="288"/>
    </location>
</feature>
<evidence type="ECO:0000256" key="6">
    <source>
        <dbReference type="ARBA" id="ARBA00023136"/>
    </source>
</evidence>
<name>A0ABW0HMF7_9BACL</name>
<dbReference type="EMBL" id="JBHSMI010000009">
    <property type="protein sequence ID" value="MFC5402193.1"/>
    <property type="molecule type" value="Genomic_DNA"/>
</dbReference>
<keyword evidence="2 7" id="KW-0813">Transport</keyword>
<feature type="domain" description="ABC transmembrane type-1" evidence="8">
    <location>
        <begin position="72"/>
        <end position="288"/>
    </location>
</feature>
<evidence type="ECO:0000256" key="5">
    <source>
        <dbReference type="ARBA" id="ARBA00022989"/>
    </source>
</evidence>
<dbReference type="InterPro" id="IPR035906">
    <property type="entry name" value="MetI-like_sf"/>
</dbReference>
<dbReference type="PROSITE" id="PS50928">
    <property type="entry name" value="ABC_TM1"/>
    <property type="match status" value="1"/>
</dbReference>
<evidence type="ECO:0000259" key="8">
    <source>
        <dbReference type="PROSITE" id="PS50928"/>
    </source>
</evidence>
<protein>
    <submittedName>
        <fullName evidence="9">Carbohydrate ABC transporter permease</fullName>
    </submittedName>
</protein>
<evidence type="ECO:0000256" key="1">
    <source>
        <dbReference type="ARBA" id="ARBA00004651"/>
    </source>
</evidence>
<feature type="transmembrane region" description="Helical" evidence="7">
    <location>
        <begin position="169"/>
        <end position="188"/>
    </location>
</feature>
<evidence type="ECO:0000256" key="3">
    <source>
        <dbReference type="ARBA" id="ARBA00022475"/>
    </source>
</evidence>
<keyword evidence="6 7" id="KW-0472">Membrane</keyword>
<dbReference type="Pfam" id="PF00528">
    <property type="entry name" value="BPD_transp_1"/>
    <property type="match status" value="1"/>
</dbReference>
<keyword evidence="4 7" id="KW-0812">Transmembrane</keyword>
<accession>A0ABW0HMF7</accession>
<sequence length="300" mass="34119">MNSGTAKWQRNLFIASFIVPTLLFFCVFTIYPVIKGLYYSFYDWSGASNNMTFIGFDNFKDMFHDPIVWRAVGNDYFLVAGKVIGIMMIATFFAVALTRFGLKMAAFFRSIFFIPNVISVVVIGVLWNFIYNPQIGFLNAFLSLFSKTQVTITWLGFTSHTIWMLLPPAIWAGIGFYMILLIAAIQGIPASYYEAAELEGANQWRQFTGITVPLIWEQIKVSVLNIMMTTLNGSFVIVWIMTEGGPDNSTQVMGSYLYQMAFRQYHFGYGASIGFIILILSFITTIVLQRLMRHDNVEMS</sequence>
<proteinExistence type="inferred from homology"/>
<dbReference type="PANTHER" id="PTHR30193">
    <property type="entry name" value="ABC TRANSPORTER PERMEASE PROTEIN"/>
    <property type="match status" value="1"/>
</dbReference>
<dbReference type="InterPro" id="IPR051393">
    <property type="entry name" value="ABC_transporter_permease"/>
</dbReference>
<keyword evidence="5 7" id="KW-1133">Transmembrane helix</keyword>
<comment type="similarity">
    <text evidence="7">Belongs to the binding-protein-dependent transport system permease family.</text>
</comment>
<evidence type="ECO:0000313" key="10">
    <source>
        <dbReference type="Proteomes" id="UP001596113"/>
    </source>
</evidence>
<evidence type="ECO:0000256" key="7">
    <source>
        <dbReference type="RuleBase" id="RU363032"/>
    </source>
</evidence>